<feature type="transmembrane region" description="Helical" evidence="5">
    <location>
        <begin position="286"/>
        <end position="306"/>
    </location>
</feature>
<keyword evidence="3 5" id="KW-1133">Transmembrane helix</keyword>
<feature type="transmembrane region" description="Helical" evidence="5">
    <location>
        <begin position="259"/>
        <end position="280"/>
    </location>
</feature>
<dbReference type="PANTHER" id="PTHR24064">
    <property type="entry name" value="SOLUTE CARRIER FAMILY 22 MEMBER"/>
    <property type="match status" value="1"/>
</dbReference>
<evidence type="ECO:0000256" key="2">
    <source>
        <dbReference type="ARBA" id="ARBA00022692"/>
    </source>
</evidence>
<keyword evidence="4 5" id="KW-0472">Membrane</keyword>
<dbReference type="PROSITE" id="PS50850">
    <property type="entry name" value="MFS"/>
    <property type="match status" value="1"/>
</dbReference>
<feature type="domain" description="Major facilitator superfamily (MFS) profile" evidence="6">
    <location>
        <begin position="117"/>
        <end position="547"/>
    </location>
</feature>
<reference evidence="7" key="1">
    <citation type="journal article" date="2016" name="Gigascience">
        <title>De novo construction of an expanded transcriptome assembly for the western tarnished plant bug, Lygus hesperus.</title>
        <authorList>
            <person name="Tassone E.E."/>
            <person name="Geib S.M."/>
            <person name="Hall B."/>
            <person name="Fabrick J.A."/>
            <person name="Brent C.S."/>
            <person name="Hull J.J."/>
        </authorList>
    </citation>
    <scope>NUCLEOTIDE SEQUENCE</scope>
</reference>
<feature type="transmembrane region" description="Helical" evidence="5">
    <location>
        <begin position="494"/>
        <end position="516"/>
    </location>
</feature>
<dbReference type="AlphaFoldDB" id="A0A146LNH6"/>
<dbReference type="InterPro" id="IPR036259">
    <property type="entry name" value="MFS_trans_sf"/>
</dbReference>
<dbReference type="SUPFAM" id="SSF103473">
    <property type="entry name" value="MFS general substrate transporter"/>
    <property type="match status" value="1"/>
</dbReference>
<dbReference type="Gene3D" id="1.20.1250.20">
    <property type="entry name" value="MFS general substrate transporter like domains"/>
    <property type="match status" value="1"/>
</dbReference>
<evidence type="ECO:0000256" key="5">
    <source>
        <dbReference type="SAM" id="Phobius"/>
    </source>
</evidence>
<evidence type="ECO:0000256" key="3">
    <source>
        <dbReference type="ARBA" id="ARBA00022989"/>
    </source>
</evidence>
<feature type="transmembrane region" description="Helical" evidence="5">
    <location>
        <begin position="439"/>
        <end position="455"/>
    </location>
</feature>
<keyword evidence="2 5" id="KW-0812">Transmembrane</keyword>
<dbReference type="Pfam" id="PF00083">
    <property type="entry name" value="Sugar_tr"/>
    <property type="match status" value="1"/>
</dbReference>
<organism evidence="7">
    <name type="scientific">Lygus hesperus</name>
    <name type="common">Western plant bug</name>
    <dbReference type="NCBI Taxonomy" id="30085"/>
    <lineage>
        <taxon>Eukaryota</taxon>
        <taxon>Metazoa</taxon>
        <taxon>Ecdysozoa</taxon>
        <taxon>Arthropoda</taxon>
        <taxon>Hexapoda</taxon>
        <taxon>Insecta</taxon>
        <taxon>Pterygota</taxon>
        <taxon>Neoptera</taxon>
        <taxon>Paraneoptera</taxon>
        <taxon>Hemiptera</taxon>
        <taxon>Heteroptera</taxon>
        <taxon>Panheteroptera</taxon>
        <taxon>Cimicomorpha</taxon>
        <taxon>Miridae</taxon>
        <taxon>Mirini</taxon>
        <taxon>Lygus</taxon>
    </lineage>
</organism>
<gene>
    <name evidence="7" type="primary">Slc22a3_0</name>
    <name evidence="7" type="ORF">g.64508</name>
</gene>
<feature type="transmembrane region" description="Helical" evidence="5">
    <location>
        <begin position="375"/>
        <end position="396"/>
    </location>
</feature>
<feature type="transmembrane region" description="Helical" evidence="5">
    <location>
        <begin position="408"/>
        <end position="427"/>
    </location>
</feature>
<comment type="subcellular location">
    <subcellularLocation>
        <location evidence="1">Membrane</location>
        <topology evidence="1">Multi-pass membrane protein</topology>
    </subcellularLocation>
</comment>
<name>A0A146LNH6_LYGHE</name>
<feature type="transmembrane region" description="Helical" evidence="5">
    <location>
        <begin position="522"/>
        <end position="543"/>
    </location>
</feature>
<dbReference type="GO" id="GO:0022857">
    <property type="term" value="F:transmembrane transporter activity"/>
    <property type="evidence" value="ECO:0007669"/>
    <property type="project" value="InterPro"/>
</dbReference>
<evidence type="ECO:0000313" key="7">
    <source>
        <dbReference type="EMBL" id="JAQ07910.1"/>
    </source>
</evidence>
<evidence type="ECO:0000256" key="1">
    <source>
        <dbReference type="ARBA" id="ARBA00004141"/>
    </source>
</evidence>
<sequence length="576" mass="64717">MVIDNAMDIDNATEDSRLTEPFRAVPRRAMTSQDLEEALALRSKNLCWVVSLFLLTSSPGILNAMHINSYVFLAELPTYSWCKIPALANTNWTGEEIRQISSPSPEAQENCVMYDWNYTMLSNLSFPEALNYTSTHEKPSETTCRWGYSYIEEMSSITTEWDLVCDNTPLRSTVQVAVAVGKFAGSFCFAMLADKFGRRVIFLLCCVLYMIAAPAVAMSPYYYFMLAMRLAVGVAGAGVYEVGYTILSEMTLTKHRAVLGCLYNISYAVGITVLPLLAYFSTSWRMLQWCMSFPGFLLLIHCWFMPESPRWLLNHKRYKEALKVLYGSKIPEGVSVPQEDDDSKAERAAKCNHLWYKKVFSSIMKLFQLFSSAELISRISLCHLGWFTASFSYFMIALNGDNFHFNKYLYIALNGIFEAPGYLLPIFMNYRLGRKSSCVILYSIAGFALLIILALPKGAPVVTVALIGRLCSAAMFAEIILYTSELFPTCVRNTAIGTSLTQAQVGTIAAPFVVDILGQKAWYFPSTLCGILCVFTAASILVLPETKNYPFPDTMEDIKNAPPEQKVSFRRCCTFR</sequence>
<proteinExistence type="predicted"/>
<dbReference type="EMBL" id="GDHC01010719">
    <property type="protein sequence ID" value="JAQ07910.1"/>
    <property type="molecule type" value="Transcribed_RNA"/>
</dbReference>
<feature type="transmembrane region" description="Helical" evidence="5">
    <location>
        <begin position="461"/>
        <end position="482"/>
    </location>
</feature>
<evidence type="ECO:0000259" key="6">
    <source>
        <dbReference type="PROSITE" id="PS50850"/>
    </source>
</evidence>
<feature type="transmembrane region" description="Helical" evidence="5">
    <location>
        <begin position="223"/>
        <end position="247"/>
    </location>
</feature>
<evidence type="ECO:0000256" key="4">
    <source>
        <dbReference type="ARBA" id="ARBA00023136"/>
    </source>
</evidence>
<dbReference type="InterPro" id="IPR020846">
    <property type="entry name" value="MFS_dom"/>
</dbReference>
<dbReference type="CDD" id="cd17317">
    <property type="entry name" value="MFS_SLC22"/>
    <property type="match status" value="1"/>
</dbReference>
<protein>
    <submittedName>
        <fullName evidence="7">Solute carrier family 22 member 3</fullName>
    </submittedName>
</protein>
<accession>A0A146LNH6</accession>
<feature type="transmembrane region" description="Helical" evidence="5">
    <location>
        <begin position="200"/>
        <end position="217"/>
    </location>
</feature>
<dbReference type="InterPro" id="IPR005828">
    <property type="entry name" value="MFS_sugar_transport-like"/>
</dbReference>
<dbReference type="GO" id="GO:0016020">
    <property type="term" value="C:membrane"/>
    <property type="evidence" value="ECO:0007669"/>
    <property type="project" value="UniProtKB-SubCell"/>
</dbReference>